<dbReference type="SUPFAM" id="SSF88697">
    <property type="entry name" value="PUA domain-like"/>
    <property type="match status" value="1"/>
</dbReference>
<dbReference type="PANTHER" id="PTHR14255:SF4">
    <property type="entry name" value="PROTEIN CEREBLON"/>
    <property type="match status" value="1"/>
</dbReference>
<evidence type="ECO:0000256" key="6">
    <source>
        <dbReference type="ARBA" id="ARBA00046796"/>
    </source>
</evidence>
<dbReference type="GO" id="GO:0016567">
    <property type="term" value="P:protein ubiquitination"/>
    <property type="evidence" value="ECO:0007669"/>
    <property type="project" value="UniProtKB-UniPathway"/>
</dbReference>
<feature type="region of interest" description="Disordered" evidence="7">
    <location>
        <begin position="209"/>
        <end position="239"/>
    </location>
</feature>
<dbReference type="SMART" id="SM00464">
    <property type="entry name" value="LON"/>
    <property type="match status" value="1"/>
</dbReference>
<comment type="similarity">
    <text evidence="2">Belongs to the 4-toluene sulfonate uptake permease (TSUP) (TC 2.A.102) family.</text>
</comment>
<dbReference type="FunFam" id="2.30.130.40:FF:000009">
    <property type="entry name" value="ATP-dependent protease La domain-containing protein"/>
    <property type="match status" value="1"/>
</dbReference>
<evidence type="ECO:0000256" key="5">
    <source>
        <dbReference type="ARBA" id="ARBA00046075"/>
    </source>
</evidence>
<comment type="similarity">
    <text evidence="1">Belongs to the CRBN family.</text>
</comment>
<dbReference type="EMBL" id="OIVN01001267">
    <property type="protein sequence ID" value="SPC91933.1"/>
    <property type="molecule type" value="Genomic_DNA"/>
</dbReference>
<dbReference type="GO" id="GO:0046872">
    <property type="term" value="F:metal ion binding"/>
    <property type="evidence" value="ECO:0007669"/>
    <property type="project" value="UniProtKB-KW"/>
</dbReference>
<dbReference type="Gene3D" id="1.20.58.1480">
    <property type="match status" value="1"/>
</dbReference>
<dbReference type="Pfam" id="PF02190">
    <property type="entry name" value="LON_substr_bdg"/>
    <property type="match status" value="1"/>
</dbReference>
<evidence type="ECO:0000256" key="7">
    <source>
        <dbReference type="SAM" id="MobiDB-lite"/>
    </source>
</evidence>
<dbReference type="CDD" id="cd15777">
    <property type="entry name" value="CRBN_C_like"/>
    <property type="match status" value="1"/>
</dbReference>
<dbReference type="Gene3D" id="2.170.150.20">
    <property type="entry name" value="Peptide methionine sulfoxide reductase"/>
    <property type="match status" value="1"/>
</dbReference>
<feature type="domain" description="CULT" evidence="9">
    <location>
        <begin position="392"/>
        <end position="499"/>
    </location>
</feature>
<dbReference type="UniPathway" id="UPA00143"/>
<evidence type="ECO:0000259" key="8">
    <source>
        <dbReference type="PROSITE" id="PS51787"/>
    </source>
</evidence>
<dbReference type="Gene3D" id="2.30.130.40">
    <property type="entry name" value="LON domain-like"/>
    <property type="match status" value="1"/>
</dbReference>
<dbReference type="PANTHER" id="PTHR14255">
    <property type="entry name" value="CEREBLON"/>
    <property type="match status" value="1"/>
</dbReference>
<accession>A0A2N9FXJ4</accession>
<comment type="function">
    <text evidence="5">Substrate recognition component of a DCX (DDB1-CUL4-X-box) E3 protein ligase complex that mediates the ubiquitination and subsequent proteasomal degradation of target proteins. Has an essential role in mediating growth by negatively regulating insulin signaling. It also has a role in maintaining presynaptic function in the neuromuscular junction synapses of third-instar larvae.</text>
</comment>
<evidence type="ECO:0000256" key="4">
    <source>
        <dbReference type="ARBA" id="ARBA00030079"/>
    </source>
</evidence>
<feature type="domain" description="Lon N-terminal" evidence="8">
    <location>
        <begin position="74"/>
        <end position="393"/>
    </location>
</feature>
<gene>
    <name evidence="10" type="ORF">FSB_LOCUS19815</name>
</gene>
<dbReference type="PROSITE" id="PS51788">
    <property type="entry name" value="CULT"/>
    <property type="match status" value="1"/>
</dbReference>
<comment type="subunit">
    <text evidence="6">Likely a component of a DCX (DDB1-CUL4-X-box) protein ligase complex. May interact with pic/DDB1.</text>
</comment>
<dbReference type="InterPro" id="IPR003111">
    <property type="entry name" value="Lon_prtase_N"/>
</dbReference>
<evidence type="ECO:0000256" key="3">
    <source>
        <dbReference type="ARBA" id="ARBA00014394"/>
    </source>
</evidence>
<organism evidence="10">
    <name type="scientific">Fagus sylvatica</name>
    <name type="common">Beechnut</name>
    <dbReference type="NCBI Taxonomy" id="28930"/>
    <lineage>
        <taxon>Eukaryota</taxon>
        <taxon>Viridiplantae</taxon>
        <taxon>Streptophyta</taxon>
        <taxon>Embryophyta</taxon>
        <taxon>Tracheophyta</taxon>
        <taxon>Spermatophyta</taxon>
        <taxon>Magnoliopsida</taxon>
        <taxon>eudicotyledons</taxon>
        <taxon>Gunneridae</taxon>
        <taxon>Pentapetalae</taxon>
        <taxon>rosids</taxon>
        <taxon>fabids</taxon>
        <taxon>Fagales</taxon>
        <taxon>Fagaceae</taxon>
        <taxon>Fagus</taxon>
    </lineage>
</organism>
<evidence type="ECO:0000313" key="10">
    <source>
        <dbReference type="EMBL" id="SPC91933.1"/>
    </source>
</evidence>
<dbReference type="AlphaFoldDB" id="A0A2N9FXJ4"/>
<dbReference type="GO" id="GO:0005634">
    <property type="term" value="C:nucleus"/>
    <property type="evidence" value="ECO:0007669"/>
    <property type="project" value="UniProtKB-SubCell"/>
</dbReference>
<dbReference type="InterPro" id="IPR046336">
    <property type="entry name" value="Lon_prtase_N_sf"/>
</dbReference>
<name>A0A2N9FXJ4_FAGSY</name>
<protein>
    <recommendedName>
        <fullName evidence="3">Protein cereblon</fullName>
    </recommendedName>
    <alternativeName>
        <fullName evidence="4">Protein ohgata</fullName>
    </alternativeName>
</protein>
<dbReference type="GO" id="GO:0005737">
    <property type="term" value="C:cytoplasm"/>
    <property type="evidence" value="ECO:0007669"/>
    <property type="project" value="UniProtKB-SubCell"/>
</dbReference>
<evidence type="ECO:0000256" key="1">
    <source>
        <dbReference type="ARBA" id="ARBA00005293"/>
    </source>
</evidence>
<dbReference type="PROSITE" id="PS51787">
    <property type="entry name" value="LON_N"/>
    <property type="match status" value="1"/>
</dbReference>
<evidence type="ECO:0000256" key="2">
    <source>
        <dbReference type="ARBA" id="ARBA00009142"/>
    </source>
</evidence>
<dbReference type="InterPro" id="IPR034750">
    <property type="entry name" value="CULT"/>
</dbReference>
<reference evidence="10" key="1">
    <citation type="submission" date="2018-02" db="EMBL/GenBank/DDBJ databases">
        <authorList>
            <person name="Cohen D.B."/>
            <person name="Kent A.D."/>
        </authorList>
    </citation>
    <scope>NUCLEOTIDE SEQUENCE</scope>
</reference>
<dbReference type="FunFam" id="1.20.58.1480:FF:000007">
    <property type="entry name" value="Lon protease homolog"/>
    <property type="match status" value="1"/>
</dbReference>
<sequence length="500" mass="56279">MDQIRELDLEELQVEEVDDSSDDDDLHATGYGGAGSTGELTFNTCLASLHTYLGEVEDTHGRMAFLEGGAILNLPLFYLEGVVLFPEATLPLRVIHPNFISAVEKALTQVDAPYTIGVVRVHRDPDNGRPRFATIGTTAEIRQYRRLEDGSLNVVTRGQQRFRLRRRGIDVEGAPCGEVQIIQEDQPLRTPCDALGKLTPLSNLRTHSLSRIQPSIASRPKLHQSRDEDNVSESNSEESFEGALSLTERRIHHSAVDSCYGYDIMDESTSSDDDKFLCLGSSSTSGRQSCKGEEIGGWKKMDFDQFRRVPRAFWPYWVYRMYDSYCLAERASDMWKKIVGASSMDALVRKPGLLSFYIASKIPVSESTRQELLEIDGISYRLRREIELLESVNLIRCKKCQTVIARRSDMLVMSSEGPLGAYVNPQGYVHEIMTLYSANGLALIGLPETEYSWFPGYAWTITDCVTCETQMGWLFTATNKKLKPRSFWGIRSSQVADDMQ</sequence>
<dbReference type="FunFam" id="2.170.150.20:FF:000005">
    <property type="entry name" value="Blast:Protein cereblon homolog"/>
    <property type="match status" value="1"/>
</dbReference>
<proteinExistence type="inferred from homology"/>
<dbReference type="GO" id="GO:0031464">
    <property type="term" value="C:Cul4A-RING E3 ubiquitin ligase complex"/>
    <property type="evidence" value="ECO:0007669"/>
    <property type="project" value="TreeGrafter"/>
</dbReference>
<evidence type="ECO:0000259" key="9">
    <source>
        <dbReference type="PROSITE" id="PS51788"/>
    </source>
</evidence>
<dbReference type="InterPro" id="IPR015947">
    <property type="entry name" value="PUA-like_sf"/>
</dbReference>